<dbReference type="HAMAP" id="MF_01082">
    <property type="entry name" value="TruD"/>
    <property type="match status" value="1"/>
</dbReference>
<dbReference type="GO" id="GO:0031119">
    <property type="term" value="P:tRNA pseudouridine synthesis"/>
    <property type="evidence" value="ECO:0007669"/>
    <property type="project" value="UniProtKB-UniRule"/>
</dbReference>
<dbReference type="Proteomes" id="UP000809243">
    <property type="component" value="Unassembled WGS sequence"/>
</dbReference>
<dbReference type="CDD" id="cd02576">
    <property type="entry name" value="PseudoU_synth_ScPUS7"/>
    <property type="match status" value="1"/>
</dbReference>
<dbReference type="SUPFAM" id="SSF55120">
    <property type="entry name" value="Pseudouridine synthase"/>
    <property type="match status" value="1"/>
</dbReference>
<dbReference type="PROSITE" id="PS01268">
    <property type="entry name" value="UPF0024"/>
    <property type="match status" value="1"/>
</dbReference>
<dbReference type="PANTHER" id="PTHR13326">
    <property type="entry name" value="TRNA PSEUDOURIDINE SYNTHASE D"/>
    <property type="match status" value="1"/>
</dbReference>
<dbReference type="EMBL" id="JAFGDB010000100">
    <property type="protein sequence ID" value="MBN2067930.1"/>
    <property type="molecule type" value="Genomic_DNA"/>
</dbReference>
<keyword evidence="2 4" id="KW-0819">tRNA processing</keyword>
<feature type="domain" description="TRUD" evidence="5">
    <location>
        <begin position="176"/>
        <end position="369"/>
    </location>
</feature>
<comment type="function">
    <text evidence="4">Could be responsible for synthesis of pseudouridine from uracil-13 in transfer RNAs.</text>
</comment>
<evidence type="ECO:0000256" key="3">
    <source>
        <dbReference type="ARBA" id="ARBA00023235"/>
    </source>
</evidence>
<dbReference type="EC" id="5.4.99.27" evidence="4"/>
<evidence type="ECO:0000313" key="6">
    <source>
        <dbReference type="EMBL" id="MBN2067930.1"/>
    </source>
</evidence>
<dbReference type="GO" id="GO:0160150">
    <property type="term" value="F:tRNA pseudouridine(13) synthase activity"/>
    <property type="evidence" value="ECO:0007669"/>
    <property type="project" value="UniProtKB-EC"/>
</dbReference>
<dbReference type="PROSITE" id="PS50984">
    <property type="entry name" value="TRUD"/>
    <property type="match status" value="1"/>
</dbReference>
<sequence length="416" mass="48057">MPNEFYSTSCKGIGGQIKRRYTDFVVEEILPDGRVCSAKRFLEQGTHEFEPLEIPENRGEEQLHLHMEKINRDVNFCIRGIARFLQCSNRRIGYAGMKDKRAVTCQRVSIFKPNLERLQEFSSQGIQLRNAEWSNERIELGMLKGNSFTIIVRDISLNEKELGKRIGECFKEMESGIANYFGEQRFGGIRGITHIVGREFIRGNMKQGVMLYLTHSDEREEEEIRQARERLAETNNFSEASRLFPVKFRYERAIIHHLCKYPNDFVGAFGKLPKQLRYLFTHAYQSYLFNRVIDERLRQGIGLKRVKGDILIENRPTAPLFGFESALAKGKAGEIEEKVLQEEGLQLQQFKVKQMPELSSKGARKSILLVPENMRLLNVSKDEFYEGMLAATVSFSLEKGNYATTVLRELMKSEAR</sequence>
<dbReference type="Gene3D" id="3.30.2350.20">
    <property type="entry name" value="TruD, catalytic domain"/>
    <property type="match status" value="2"/>
</dbReference>
<feature type="active site" description="Nucleophile" evidence="4">
    <location>
        <position position="99"/>
    </location>
</feature>
<dbReference type="InterPro" id="IPR011760">
    <property type="entry name" value="PsdUridine_synth_TruD_insert"/>
</dbReference>
<comment type="catalytic activity">
    <reaction evidence="4">
        <text>uridine(13) in tRNA = pseudouridine(13) in tRNA</text>
        <dbReference type="Rhea" id="RHEA:42540"/>
        <dbReference type="Rhea" id="RHEA-COMP:10105"/>
        <dbReference type="Rhea" id="RHEA-COMP:10106"/>
        <dbReference type="ChEBI" id="CHEBI:65314"/>
        <dbReference type="ChEBI" id="CHEBI:65315"/>
        <dbReference type="EC" id="5.4.99.27"/>
    </reaction>
</comment>
<dbReference type="Pfam" id="PF01142">
    <property type="entry name" value="TruD"/>
    <property type="match status" value="2"/>
</dbReference>
<name>A0A938YS43_9ARCH</name>
<keyword evidence="3 4" id="KW-0413">Isomerase</keyword>
<protein>
    <recommendedName>
        <fullName evidence="4">Probable tRNA pseudouridine synthase D</fullName>
        <ecNumber evidence="4">5.4.99.27</ecNumber>
    </recommendedName>
    <alternativeName>
        <fullName evidence="4">tRNA pseudouridine(13) synthase</fullName>
    </alternativeName>
    <alternativeName>
        <fullName evidence="4">tRNA pseudouridylate synthase D</fullName>
    </alternativeName>
    <alternativeName>
        <fullName evidence="4">tRNA-uridine isomerase D</fullName>
    </alternativeName>
</protein>
<evidence type="ECO:0000256" key="2">
    <source>
        <dbReference type="ARBA" id="ARBA00022694"/>
    </source>
</evidence>
<evidence type="ECO:0000259" key="5">
    <source>
        <dbReference type="PROSITE" id="PS50984"/>
    </source>
</evidence>
<reference evidence="6" key="1">
    <citation type="submission" date="2021-01" db="EMBL/GenBank/DDBJ databases">
        <title>Active Sulfur Cycling in an Early Earth Analoge.</title>
        <authorList>
            <person name="Hahn C.R."/>
            <person name="Youssef N.H."/>
            <person name="Elshahed M."/>
        </authorList>
    </citation>
    <scope>NUCLEOTIDE SEQUENCE</scope>
    <source>
        <strain evidence="6">Zod_Metabat.1151</strain>
    </source>
</reference>
<dbReference type="InterPro" id="IPR020119">
    <property type="entry name" value="PsdUridine_synth_TruD_CS"/>
</dbReference>
<comment type="caution">
    <text evidence="6">The sequence shown here is derived from an EMBL/GenBank/DDBJ whole genome shotgun (WGS) entry which is preliminary data.</text>
</comment>
<dbReference type="GO" id="GO:0003723">
    <property type="term" value="F:RNA binding"/>
    <property type="evidence" value="ECO:0007669"/>
    <property type="project" value="InterPro"/>
</dbReference>
<proteinExistence type="inferred from homology"/>
<dbReference type="AlphaFoldDB" id="A0A938YS43"/>
<evidence type="ECO:0000256" key="4">
    <source>
        <dbReference type="HAMAP-Rule" id="MF_01082"/>
    </source>
</evidence>
<evidence type="ECO:0000313" key="7">
    <source>
        <dbReference type="Proteomes" id="UP000809243"/>
    </source>
</evidence>
<dbReference type="NCBIfam" id="TIGR00094">
    <property type="entry name" value="tRNA_TruD_broad"/>
    <property type="match status" value="1"/>
</dbReference>
<organism evidence="6 7">
    <name type="scientific">Candidatus Iainarchaeum sp</name>
    <dbReference type="NCBI Taxonomy" id="3101447"/>
    <lineage>
        <taxon>Archaea</taxon>
        <taxon>Candidatus Iainarchaeota</taxon>
        <taxon>Candidatus Iainarchaeia</taxon>
        <taxon>Candidatus Iainarchaeales</taxon>
        <taxon>Candidatus Iainarchaeaceae</taxon>
        <taxon>Candidatus Iainarchaeum</taxon>
    </lineage>
</organism>
<comment type="similarity">
    <text evidence="1 4">Belongs to the pseudouridine synthase TruD family.</text>
</comment>
<accession>A0A938YS43</accession>
<dbReference type="PANTHER" id="PTHR13326:SF21">
    <property type="entry name" value="PSEUDOURIDYLATE SYNTHASE PUS7L"/>
    <property type="match status" value="1"/>
</dbReference>
<evidence type="ECO:0000256" key="1">
    <source>
        <dbReference type="ARBA" id="ARBA00007953"/>
    </source>
</evidence>
<dbReference type="InterPro" id="IPR020103">
    <property type="entry name" value="PsdUridine_synth_cat_dom_sf"/>
</dbReference>
<dbReference type="InterPro" id="IPR042214">
    <property type="entry name" value="TruD_catalytic"/>
</dbReference>
<dbReference type="InterPro" id="IPR001656">
    <property type="entry name" value="PsdUridine_synth_TruD"/>
</dbReference>
<gene>
    <name evidence="4 6" type="primary">truD</name>
    <name evidence="6" type="ORF">JW744_05675</name>
</gene>
<dbReference type="PIRSF" id="PIRSF037016">
    <property type="entry name" value="Pseudouridin_synth_euk_prd"/>
    <property type="match status" value="1"/>
</dbReference>